<comment type="caution">
    <text evidence="2">The sequence shown here is derived from an EMBL/GenBank/DDBJ whole genome shotgun (WGS) entry which is preliminary data.</text>
</comment>
<evidence type="ECO:0000259" key="1">
    <source>
        <dbReference type="Pfam" id="PF22936"/>
    </source>
</evidence>
<reference evidence="2 3" key="1">
    <citation type="journal article" date="2021" name="bioRxiv">
        <title>Chromosome-scale and haplotype-resolved genome assembly of a tetraploid potato cultivar.</title>
        <authorList>
            <person name="Sun H."/>
            <person name="Jiao W.-B."/>
            <person name="Krause K."/>
            <person name="Campoy J.A."/>
            <person name="Goel M."/>
            <person name="Folz-Donahue K."/>
            <person name="Kukat C."/>
            <person name="Huettel B."/>
            <person name="Schneeberger K."/>
        </authorList>
    </citation>
    <scope>NUCLEOTIDE SEQUENCE [LARGE SCALE GENOMIC DNA]</scope>
    <source>
        <strain evidence="2">SolTubOtavaFocal</strain>
        <tissue evidence="2">Leaves</tissue>
    </source>
</reference>
<dbReference type="Gene3D" id="3.30.420.10">
    <property type="entry name" value="Ribonuclease H-like superfamily/Ribonuclease H"/>
    <property type="match status" value="1"/>
</dbReference>
<gene>
    <name evidence="2" type="ORF">KY290_012139</name>
</gene>
<dbReference type="PANTHER" id="PTHR34222">
    <property type="entry name" value="GAG_PRE-INTEGRS DOMAIN-CONTAINING PROTEIN"/>
    <property type="match status" value="1"/>
</dbReference>
<keyword evidence="3" id="KW-1185">Reference proteome</keyword>
<accession>A0ABQ7W2Q2</accession>
<feature type="domain" description="Retrovirus-related Pol polyprotein from transposon TNT 1-94-like beta-barrel" evidence="1">
    <location>
        <begin position="247"/>
        <end position="298"/>
    </location>
</feature>
<dbReference type="InterPro" id="IPR012337">
    <property type="entry name" value="RNaseH-like_sf"/>
</dbReference>
<name>A0ABQ7W2Q2_SOLTU</name>
<proteinExistence type="predicted"/>
<organism evidence="2 3">
    <name type="scientific">Solanum tuberosum</name>
    <name type="common">Potato</name>
    <dbReference type="NCBI Taxonomy" id="4113"/>
    <lineage>
        <taxon>Eukaryota</taxon>
        <taxon>Viridiplantae</taxon>
        <taxon>Streptophyta</taxon>
        <taxon>Embryophyta</taxon>
        <taxon>Tracheophyta</taxon>
        <taxon>Spermatophyta</taxon>
        <taxon>Magnoliopsida</taxon>
        <taxon>eudicotyledons</taxon>
        <taxon>Gunneridae</taxon>
        <taxon>Pentapetalae</taxon>
        <taxon>asterids</taxon>
        <taxon>lamiids</taxon>
        <taxon>Solanales</taxon>
        <taxon>Solanaceae</taxon>
        <taxon>Solanoideae</taxon>
        <taxon>Solaneae</taxon>
        <taxon>Solanum</taxon>
    </lineage>
</organism>
<dbReference type="SUPFAM" id="SSF53098">
    <property type="entry name" value="Ribonuclease H-like"/>
    <property type="match status" value="1"/>
</dbReference>
<dbReference type="InterPro" id="IPR054722">
    <property type="entry name" value="PolX-like_BBD"/>
</dbReference>
<dbReference type="Pfam" id="PF22936">
    <property type="entry name" value="Pol_BBD"/>
    <property type="match status" value="1"/>
</dbReference>
<dbReference type="EMBL" id="JAIVGD010000005">
    <property type="protein sequence ID" value="KAH0775002.1"/>
    <property type="molecule type" value="Genomic_DNA"/>
</dbReference>
<dbReference type="InterPro" id="IPR036397">
    <property type="entry name" value="RNaseH_sf"/>
</dbReference>
<dbReference type="InterPro" id="IPR036875">
    <property type="entry name" value="Znf_CCHC_sf"/>
</dbReference>
<protein>
    <recommendedName>
        <fullName evidence="1">Retrovirus-related Pol polyprotein from transposon TNT 1-94-like beta-barrel domain-containing protein</fullName>
    </recommendedName>
</protein>
<sequence length="596" mass="66830">MGLNESYEQARGHILMLIPIPFVNQAYSMMIERESQRNMTNVTSQAMNMEIAAFSSGRGTHNNNKPKKNWNVQCDHCKIMGHVKSDCYRLIGYPPDFKFKKKFRNPNAPNVQGGDQRSQANFVRNDYAWSNRAAYTDPHRELENNGKSAMVIDNHKGDGFSNGSSGDWYRGPGSSNFTQTQYNQMVQHMDNPNHYEQFQRITDREKVGEPSANMSSMGGNAFASILPATDNAGNASTPFMSRSEKNWIIDTGASNHMIFDKDMLNSKETINVSVNAKKVHLPNRGTINVSQIGNCDVMDGRSIRPLKWEDVGDWRLGRASIGAMEHLLSLDHSECKQALDKCDVCPLAKQTRMSFPTSSSRAVCVFDLLHLDQNGVVERKHKYILELARAIRFQSSIPLKFWGHCVLGAVYMMNRLPSVALPGKTPFEVFHGCKCTLDHFRTWGCLCYAKVLPPGDKFSPRAVDVSFKEDVFPFKASSPFHPIFSDSSTGDMTDVPPATHALLLDAEPDDTVVDPQIDEPAIYIPAVAVPRQSNRPRKLPTWMNDFVTNSVDVSTPYPLSQSLSYAHLSSQYQDFIHAHSCISEPTSYQEACTNPH</sequence>
<dbReference type="PANTHER" id="PTHR34222:SF97">
    <property type="entry name" value="CATALYTIC REGION, PUTATIVE-RELATED"/>
    <property type="match status" value="1"/>
</dbReference>
<dbReference type="Proteomes" id="UP000826656">
    <property type="component" value="Unassembled WGS sequence"/>
</dbReference>
<dbReference type="SUPFAM" id="SSF57756">
    <property type="entry name" value="Retrovirus zinc finger-like domains"/>
    <property type="match status" value="1"/>
</dbReference>
<evidence type="ECO:0000313" key="2">
    <source>
        <dbReference type="EMBL" id="KAH0775002.1"/>
    </source>
</evidence>
<evidence type="ECO:0000313" key="3">
    <source>
        <dbReference type="Proteomes" id="UP000826656"/>
    </source>
</evidence>